<name>A0A1G5KTP7_9FIRM</name>
<gene>
    <name evidence="2" type="ORF">SAMN03080606_03775</name>
</gene>
<dbReference type="Proteomes" id="UP000198636">
    <property type="component" value="Unassembled WGS sequence"/>
</dbReference>
<evidence type="ECO:0000313" key="2">
    <source>
        <dbReference type="EMBL" id="SCZ04033.1"/>
    </source>
</evidence>
<dbReference type="RefSeq" id="WP_091546742.1">
    <property type="nucleotide sequence ID" value="NZ_FMUS01000031.1"/>
</dbReference>
<protein>
    <recommendedName>
        <fullName evidence="1">DUF8052 domain-containing protein</fullName>
    </recommendedName>
</protein>
<evidence type="ECO:0000313" key="3">
    <source>
        <dbReference type="Proteomes" id="UP000198636"/>
    </source>
</evidence>
<dbReference type="Pfam" id="PF26226">
    <property type="entry name" value="DUF8052"/>
    <property type="match status" value="1"/>
</dbReference>
<reference evidence="2 3" key="1">
    <citation type="submission" date="2016-10" db="EMBL/GenBank/DDBJ databases">
        <authorList>
            <person name="de Groot N.N."/>
        </authorList>
    </citation>
    <scope>NUCLEOTIDE SEQUENCE [LARGE SCALE GENOMIC DNA]</scope>
    <source>
        <strain evidence="2 3">DSM 18978</strain>
    </source>
</reference>
<evidence type="ECO:0000259" key="1">
    <source>
        <dbReference type="Pfam" id="PF26226"/>
    </source>
</evidence>
<dbReference type="EMBL" id="FMUS01000031">
    <property type="protein sequence ID" value="SCZ04033.1"/>
    <property type="molecule type" value="Genomic_DNA"/>
</dbReference>
<feature type="domain" description="DUF8052" evidence="1">
    <location>
        <begin position="4"/>
        <end position="163"/>
    </location>
</feature>
<accession>A0A1G5KTP7</accession>
<dbReference type="AlphaFoldDB" id="A0A1G5KTP7"/>
<dbReference type="InterPro" id="IPR058365">
    <property type="entry name" value="DUF8052"/>
</dbReference>
<dbReference type="STRING" id="1120976.SAMN03080606_03775"/>
<proteinExistence type="predicted"/>
<dbReference type="OrthoDB" id="2836917at2"/>
<organism evidence="2 3">
    <name type="scientific">Alkaliphilus peptidifermentans DSM 18978</name>
    <dbReference type="NCBI Taxonomy" id="1120976"/>
    <lineage>
        <taxon>Bacteria</taxon>
        <taxon>Bacillati</taxon>
        <taxon>Bacillota</taxon>
        <taxon>Clostridia</taxon>
        <taxon>Peptostreptococcales</taxon>
        <taxon>Natronincolaceae</taxon>
        <taxon>Alkaliphilus</taxon>
    </lineage>
</organism>
<keyword evidence="3" id="KW-1185">Reference proteome</keyword>
<sequence>MEVKQYLEILEGRMNQYFDIVKDHTFNGESYSIFAKSSIRSERYFVSKKVAIYALETKEFCLIKYDSNPNTKSIQQEILRLKEAVNTLVEPHHEHMCTIINGVIIIDGPINEDIKEQIRKGNYYKSFLFGIKGWSYVRLLLVQLNNGEVITNRRGKEALQFYQIK</sequence>